<accession>A0A7X5BXW3</accession>
<evidence type="ECO:0000256" key="3">
    <source>
        <dbReference type="ARBA" id="ARBA00022777"/>
    </source>
</evidence>
<dbReference type="GO" id="GO:0004674">
    <property type="term" value="F:protein serine/threonine kinase activity"/>
    <property type="evidence" value="ECO:0007669"/>
    <property type="project" value="TreeGrafter"/>
</dbReference>
<sequence length="1170" mass="127087">MAVAEGLVSDEDAAQLADEARRRGKGPLALLYSRGRISDETLAALLPRRPAAPDLSTPSLPMPGKVTHSADPVFPLGDWERYQGLRFLGQGGMGQVFLAYDPRLRRAVALKFVKGDDPAVVHRLLNEARAQARVHHARVCPVHEVGEVQGRAFIAMQYIPGQTLGQLAGTLTVEQQVVLMRDVAQGVHAAHQAGLIHRDLKPGNILVERTPDGRLLPYVVDFGLAHDATTRGTTATGSVMGTPPYMSPEQARGEVGRLDRRADVYSLGATLYHLLTGEPPIPGANNLEVLNRIPTEEPVPPRARAPGLSADLEAIVLKCLEKDRSARYDSARALAEDLERFLADVPVRARPVGLGYRLRKKVRRHRVVVGAAAVALVAVLGAGLQVGLTRRQAVRREQLARRFTEQVERVEAQVRYTGLARLHDVREERAQLARRMEALASDIAREGPEARGPGLYALGRGALALGDAAKAREHLEAAWNEGFHEPRLAWSLALALGPLYRDALLDAENVQDPARRRTRREQVQREYRDPALAWLRRSAGAEVPSPDFVAALLAFHEERWDDALARLDAAGPLPPWFFEAPLLRGDILQARAHQRWNQGDRGAAQEDLDAGRRILAAAAATGDSLPEVHLALARLEYQALVMALYGQGDVESGAARGLEAVAHALAADPDSVPARHWEARFHNRLAEDALRRGADPEASLQRAIAAARQVLATRPADPRARKELAQALLRAARVKQGRGLEPGALLQQALEALDGIDPRARDYEVSATRGLIFRVWADADEQRGVSPAEHRARAIAAYQEALQRDDTLSDVWINLGQLHLTRASDPRSAAPDADLDEARRALEQARRLNPENFVAWFLGGTLHTELAARRRTLGGDPRPDLDTAATLFERGIAINARVAPLHNGLGIVRAEQAREAWDRGGEPFPLLDAAQAAYAKAVEVAPGQGWGQNNLGDVHAARAEWGDPRSATPEAEARAALEAYAEAAALLPGQAVPWANLARVHLQRATRALARGRSPEAPLAQAQAALDEAFRRNPEEPLAWRLQAELHGERARALAPARAEAAFARAATGFDEAFVRDSRSLEARLAFARLCLAWARSRKAAGLEAAPVLARGLEGVEALLTLHPTWAEARLLRAGLLLTQSPGLPEALRERAAALAANPHLVDHGPPPGP</sequence>
<protein>
    <submittedName>
        <fullName evidence="8">Protein kinase</fullName>
    </submittedName>
</protein>
<dbReference type="PANTHER" id="PTHR43289">
    <property type="entry name" value="MITOGEN-ACTIVATED PROTEIN KINASE KINASE KINASE 20-RELATED"/>
    <property type="match status" value="1"/>
</dbReference>
<evidence type="ECO:0000256" key="4">
    <source>
        <dbReference type="ARBA" id="ARBA00022840"/>
    </source>
</evidence>
<keyword evidence="3 8" id="KW-0418">Kinase</keyword>
<keyword evidence="6" id="KW-0812">Transmembrane</keyword>
<evidence type="ECO:0000256" key="5">
    <source>
        <dbReference type="PROSITE-ProRule" id="PRU10141"/>
    </source>
</evidence>
<dbReference type="CDD" id="cd14014">
    <property type="entry name" value="STKc_PknB_like"/>
    <property type="match status" value="1"/>
</dbReference>
<reference evidence="8 9" key="1">
    <citation type="submission" date="2020-01" db="EMBL/GenBank/DDBJ databases">
        <title>The draft genome sequence of Corallococcus exiguus DSM 14696.</title>
        <authorList>
            <person name="Zhang X."/>
            <person name="Zhu H."/>
        </authorList>
    </citation>
    <scope>NUCLEOTIDE SEQUENCE [LARGE SCALE GENOMIC DNA]</scope>
    <source>
        <strain evidence="8 9">DSM 14696</strain>
    </source>
</reference>
<dbReference type="InterPro" id="IPR011009">
    <property type="entry name" value="Kinase-like_dom_sf"/>
</dbReference>
<comment type="caution">
    <text evidence="8">The sequence shown here is derived from an EMBL/GenBank/DDBJ whole genome shotgun (WGS) entry which is preliminary data.</text>
</comment>
<dbReference type="Proteomes" id="UP000537825">
    <property type="component" value="Unassembled WGS sequence"/>
</dbReference>
<evidence type="ECO:0000256" key="1">
    <source>
        <dbReference type="ARBA" id="ARBA00022679"/>
    </source>
</evidence>
<dbReference type="Gene3D" id="1.10.510.10">
    <property type="entry name" value="Transferase(Phosphotransferase) domain 1"/>
    <property type="match status" value="1"/>
</dbReference>
<dbReference type="Pfam" id="PF00069">
    <property type="entry name" value="Pkinase"/>
    <property type="match status" value="1"/>
</dbReference>
<dbReference type="PANTHER" id="PTHR43289:SF34">
    <property type="entry name" value="SERINE_THREONINE-PROTEIN KINASE YBDM-RELATED"/>
    <property type="match status" value="1"/>
</dbReference>
<feature type="transmembrane region" description="Helical" evidence="6">
    <location>
        <begin position="367"/>
        <end position="388"/>
    </location>
</feature>
<keyword evidence="6" id="KW-0472">Membrane</keyword>
<organism evidence="8 9">
    <name type="scientific">Corallococcus exiguus</name>
    <dbReference type="NCBI Taxonomy" id="83462"/>
    <lineage>
        <taxon>Bacteria</taxon>
        <taxon>Pseudomonadati</taxon>
        <taxon>Myxococcota</taxon>
        <taxon>Myxococcia</taxon>
        <taxon>Myxococcales</taxon>
        <taxon>Cystobacterineae</taxon>
        <taxon>Myxococcaceae</taxon>
        <taxon>Corallococcus</taxon>
    </lineage>
</organism>
<dbReference type="PROSITE" id="PS00107">
    <property type="entry name" value="PROTEIN_KINASE_ATP"/>
    <property type="match status" value="1"/>
</dbReference>
<evidence type="ECO:0000256" key="2">
    <source>
        <dbReference type="ARBA" id="ARBA00022741"/>
    </source>
</evidence>
<evidence type="ECO:0000313" key="9">
    <source>
        <dbReference type="Proteomes" id="UP000537825"/>
    </source>
</evidence>
<evidence type="ECO:0000313" key="8">
    <source>
        <dbReference type="EMBL" id="NBC44702.1"/>
    </source>
</evidence>
<dbReference type="InterPro" id="IPR008271">
    <property type="entry name" value="Ser/Thr_kinase_AS"/>
</dbReference>
<keyword evidence="2 5" id="KW-0547">Nucleotide-binding</keyword>
<dbReference type="PROSITE" id="PS00108">
    <property type="entry name" value="PROTEIN_KINASE_ST"/>
    <property type="match status" value="1"/>
</dbReference>
<dbReference type="GO" id="GO:0005524">
    <property type="term" value="F:ATP binding"/>
    <property type="evidence" value="ECO:0007669"/>
    <property type="project" value="UniProtKB-UniRule"/>
</dbReference>
<evidence type="ECO:0000256" key="6">
    <source>
        <dbReference type="SAM" id="Phobius"/>
    </source>
</evidence>
<gene>
    <name evidence="8" type="ORF">GTZ93_33360</name>
</gene>
<feature type="binding site" evidence="5">
    <location>
        <position position="111"/>
    </location>
    <ligand>
        <name>ATP</name>
        <dbReference type="ChEBI" id="CHEBI:30616"/>
    </ligand>
</feature>
<dbReference type="SUPFAM" id="SSF56112">
    <property type="entry name" value="Protein kinase-like (PK-like)"/>
    <property type="match status" value="1"/>
</dbReference>
<dbReference type="Gene3D" id="3.30.200.20">
    <property type="entry name" value="Phosphorylase Kinase, domain 1"/>
    <property type="match status" value="1"/>
</dbReference>
<dbReference type="Gene3D" id="1.25.40.10">
    <property type="entry name" value="Tetratricopeptide repeat domain"/>
    <property type="match status" value="2"/>
</dbReference>
<name>A0A7X5BXW3_9BACT</name>
<dbReference type="InterPro" id="IPR000719">
    <property type="entry name" value="Prot_kinase_dom"/>
</dbReference>
<feature type="domain" description="Protein kinase" evidence="7">
    <location>
        <begin position="82"/>
        <end position="342"/>
    </location>
</feature>
<keyword evidence="6" id="KW-1133">Transmembrane helix</keyword>
<dbReference type="AlphaFoldDB" id="A0A7X5BXW3"/>
<dbReference type="SMART" id="SM00220">
    <property type="entry name" value="S_TKc"/>
    <property type="match status" value="1"/>
</dbReference>
<dbReference type="EMBL" id="JAAAPK010000011">
    <property type="protein sequence ID" value="NBC44702.1"/>
    <property type="molecule type" value="Genomic_DNA"/>
</dbReference>
<keyword evidence="9" id="KW-1185">Reference proteome</keyword>
<keyword evidence="4 5" id="KW-0067">ATP-binding</keyword>
<dbReference type="SUPFAM" id="SSF48452">
    <property type="entry name" value="TPR-like"/>
    <property type="match status" value="1"/>
</dbReference>
<dbReference type="InterPro" id="IPR011990">
    <property type="entry name" value="TPR-like_helical_dom_sf"/>
</dbReference>
<dbReference type="PROSITE" id="PS50011">
    <property type="entry name" value="PROTEIN_KINASE_DOM"/>
    <property type="match status" value="1"/>
</dbReference>
<evidence type="ECO:0000259" key="7">
    <source>
        <dbReference type="PROSITE" id="PS50011"/>
    </source>
</evidence>
<keyword evidence="1" id="KW-0808">Transferase</keyword>
<dbReference type="InterPro" id="IPR017441">
    <property type="entry name" value="Protein_kinase_ATP_BS"/>
</dbReference>
<proteinExistence type="predicted"/>